<evidence type="ECO:0000313" key="2">
    <source>
        <dbReference type="Proteomes" id="UP001056120"/>
    </source>
</evidence>
<accession>A0ACB9D799</accession>
<keyword evidence="2" id="KW-1185">Reference proteome</keyword>
<sequence>MDLALQGFGMVVNNSTYDEDDDDDGDSLCTVVDFGKKEVRGYLDTCEEEEEDEFGGNTGEKNEVEASHCAAASEDSEKLESQGPKGLSEIEMMKERFSKLLLGEDMSGCGNGVCTALAISNAITNLCATLFGQIWRLEPLCPEKKSMWRREIEWLLCVSDYIVELIPSWQTYPDGSKLEVMTSRPRSDLYVNLPALRKLDNMLLEILDGFQKMEFWYVDQGIQSMETDGSSSFGKVVPRQKEKWWLPVPRVSAGGLSESARKNLQNKRDSTNQILKAAMAINSITLADIDVPESFLEALPKNAKGSLGDLIHRYISSDQFSPECLLDCLDLSSEHQALEIANRVEASIYIWRRKNTAKQPPINMVSRSFSRSSWDKVKDMVADVDKRETLADRAETLLLCLKQRFPALPQTTLDMSKIQYNKDVGKSILESYSRVLESLAFNITARIDDLLYVDDLVRHSDKFSSISNREIVSKTIVGKPYTVSTPYKTAFTTPSLSPSRFDNSPKKILTDYLTIDPKGKHYAGQVVRSNSFSGRTREALQKMGLGGSNASVGVS</sequence>
<evidence type="ECO:0000313" key="1">
    <source>
        <dbReference type="EMBL" id="KAI3742196.1"/>
    </source>
</evidence>
<proteinExistence type="predicted"/>
<dbReference type="Proteomes" id="UP001056120">
    <property type="component" value="Linkage Group LG20"/>
</dbReference>
<dbReference type="EMBL" id="CM042037">
    <property type="protein sequence ID" value="KAI3742196.1"/>
    <property type="molecule type" value="Genomic_DNA"/>
</dbReference>
<name>A0ACB9D799_9ASTR</name>
<gene>
    <name evidence="1" type="ORF">L1987_59876</name>
</gene>
<reference evidence="1 2" key="2">
    <citation type="journal article" date="2022" name="Mol. Ecol. Resour.">
        <title>The genomes of chicory, endive, great burdock and yacon provide insights into Asteraceae paleo-polyploidization history and plant inulin production.</title>
        <authorList>
            <person name="Fan W."/>
            <person name="Wang S."/>
            <person name="Wang H."/>
            <person name="Wang A."/>
            <person name="Jiang F."/>
            <person name="Liu H."/>
            <person name="Zhao H."/>
            <person name="Xu D."/>
            <person name="Zhang Y."/>
        </authorList>
    </citation>
    <scope>NUCLEOTIDE SEQUENCE [LARGE SCALE GENOMIC DNA]</scope>
    <source>
        <strain evidence="2">cv. Yunnan</strain>
        <tissue evidence="1">Leaves</tissue>
    </source>
</reference>
<organism evidence="1 2">
    <name type="scientific">Smallanthus sonchifolius</name>
    <dbReference type="NCBI Taxonomy" id="185202"/>
    <lineage>
        <taxon>Eukaryota</taxon>
        <taxon>Viridiplantae</taxon>
        <taxon>Streptophyta</taxon>
        <taxon>Embryophyta</taxon>
        <taxon>Tracheophyta</taxon>
        <taxon>Spermatophyta</taxon>
        <taxon>Magnoliopsida</taxon>
        <taxon>eudicotyledons</taxon>
        <taxon>Gunneridae</taxon>
        <taxon>Pentapetalae</taxon>
        <taxon>asterids</taxon>
        <taxon>campanulids</taxon>
        <taxon>Asterales</taxon>
        <taxon>Asteraceae</taxon>
        <taxon>Asteroideae</taxon>
        <taxon>Heliantheae alliance</taxon>
        <taxon>Millerieae</taxon>
        <taxon>Smallanthus</taxon>
    </lineage>
</organism>
<protein>
    <submittedName>
        <fullName evidence="1">Uncharacterized protein</fullName>
    </submittedName>
</protein>
<comment type="caution">
    <text evidence="1">The sequence shown here is derived from an EMBL/GenBank/DDBJ whole genome shotgun (WGS) entry which is preliminary data.</text>
</comment>
<reference evidence="2" key="1">
    <citation type="journal article" date="2022" name="Mol. Ecol. Resour.">
        <title>The genomes of chicory, endive, great burdock and yacon provide insights into Asteraceae palaeo-polyploidization history and plant inulin production.</title>
        <authorList>
            <person name="Fan W."/>
            <person name="Wang S."/>
            <person name="Wang H."/>
            <person name="Wang A."/>
            <person name="Jiang F."/>
            <person name="Liu H."/>
            <person name="Zhao H."/>
            <person name="Xu D."/>
            <person name="Zhang Y."/>
        </authorList>
    </citation>
    <scope>NUCLEOTIDE SEQUENCE [LARGE SCALE GENOMIC DNA]</scope>
    <source>
        <strain evidence="2">cv. Yunnan</strain>
    </source>
</reference>